<proteinExistence type="predicted"/>
<comment type="caution">
    <text evidence="1">The sequence shown here is derived from an EMBL/GenBank/DDBJ whole genome shotgun (WGS) entry which is preliminary data.</text>
</comment>
<dbReference type="EMBL" id="CM047738">
    <property type="protein sequence ID" value="KAJ0046587.1"/>
    <property type="molecule type" value="Genomic_DNA"/>
</dbReference>
<organism evidence="1 2">
    <name type="scientific">Pistacia integerrima</name>
    <dbReference type="NCBI Taxonomy" id="434235"/>
    <lineage>
        <taxon>Eukaryota</taxon>
        <taxon>Viridiplantae</taxon>
        <taxon>Streptophyta</taxon>
        <taxon>Embryophyta</taxon>
        <taxon>Tracheophyta</taxon>
        <taxon>Spermatophyta</taxon>
        <taxon>Magnoliopsida</taxon>
        <taxon>eudicotyledons</taxon>
        <taxon>Gunneridae</taxon>
        <taxon>Pentapetalae</taxon>
        <taxon>rosids</taxon>
        <taxon>malvids</taxon>
        <taxon>Sapindales</taxon>
        <taxon>Anacardiaceae</taxon>
        <taxon>Pistacia</taxon>
    </lineage>
</organism>
<name>A0ACC0Z8M5_9ROSI</name>
<evidence type="ECO:0000313" key="2">
    <source>
        <dbReference type="Proteomes" id="UP001163603"/>
    </source>
</evidence>
<accession>A0ACC0Z8M5</accession>
<gene>
    <name evidence="1" type="ORF">Pint_03986</name>
</gene>
<dbReference type="Proteomes" id="UP001163603">
    <property type="component" value="Chromosome 3"/>
</dbReference>
<evidence type="ECO:0000313" key="1">
    <source>
        <dbReference type="EMBL" id="KAJ0046587.1"/>
    </source>
</evidence>
<protein>
    <submittedName>
        <fullName evidence="1">Uncharacterized protein</fullName>
    </submittedName>
</protein>
<sequence length="121" mass="13568">MGSSSSGFMTSRLIVETDSPGWHKSIIKLLSIVEGASYRIDAQQGYAYISGKVDRGDFLKMVAKLKEHIQLYHMEYDYGYQGHAHNQQHSAASSDAKSPDRQKPSDMKNHKRSKPSCCTVM</sequence>
<reference evidence="2" key="1">
    <citation type="journal article" date="2023" name="G3 (Bethesda)">
        <title>Genome assembly and association tests identify interacting loci associated with vigor, precocity, and sex in interspecific pistachio rootstocks.</title>
        <authorList>
            <person name="Palmer W."/>
            <person name="Jacygrad E."/>
            <person name="Sagayaradj S."/>
            <person name="Cavanaugh K."/>
            <person name="Han R."/>
            <person name="Bertier L."/>
            <person name="Beede B."/>
            <person name="Kafkas S."/>
            <person name="Golino D."/>
            <person name="Preece J."/>
            <person name="Michelmore R."/>
        </authorList>
    </citation>
    <scope>NUCLEOTIDE SEQUENCE [LARGE SCALE GENOMIC DNA]</scope>
</reference>
<keyword evidence="2" id="KW-1185">Reference proteome</keyword>